<dbReference type="AlphaFoldDB" id="A0A4S8IZW3"/>
<gene>
    <name evidence="1" type="ORF">C4D60_Mb10t15940</name>
</gene>
<keyword evidence="2" id="KW-1185">Reference proteome</keyword>
<protein>
    <submittedName>
        <fullName evidence="1">Uncharacterized protein</fullName>
    </submittedName>
</protein>
<evidence type="ECO:0000313" key="2">
    <source>
        <dbReference type="Proteomes" id="UP000317650"/>
    </source>
</evidence>
<evidence type="ECO:0000313" key="1">
    <source>
        <dbReference type="EMBL" id="THU53582.1"/>
    </source>
</evidence>
<accession>A0A4S8IZW3</accession>
<dbReference type="Proteomes" id="UP000317650">
    <property type="component" value="Chromosome 10"/>
</dbReference>
<reference evidence="1" key="1">
    <citation type="journal article" date="2019" name="Nat. Plants">
        <title>Genome sequencing of Musa balbisiana reveals subgenome evolution and function divergence in polyploid bananas.</title>
        <authorList>
            <person name="Yao X."/>
        </authorList>
    </citation>
    <scope>NUCLEOTIDE SEQUENCE [LARGE SCALE GENOMIC DNA]</scope>
    <source>
        <strain evidence="1">DH-PKW</strain>
        <tissue evidence="1">Leaves</tissue>
    </source>
</reference>
<proteinExistence type="predicted"/>
<dbReference type="EMBL" id="PYDT01000008">
    <property type="protein sequence ID" value="THU53582.1"/>
    <property type="molecule type" value="Genomic_DNA"/>
</dbReference>
<sequence>MLLLILEKTSIVSLNYIRFLGDAQEESLVSSGHLRGRKQMQRSAPGDLPFLPQNLLPILHNLVQGLLQ</sequence>
<organism evidence="1 2">
    <name type="scientific">Musa balbisiana</name>
    <name type="common">Banana</name>
    <dbReference type="NCBI Taxonomy" id="52838"/>
    <lineage>
        <taxon>Eukaryota</taxon>
        <taxon>Viridiplantae</taxon>
        <taxon>Streptophyta</taxon>
        <taxon>Embryophyta</taxon>
        <taxon>Tracheophyta</taxon>
        <taxon>Spermatophyta</taxon>
        <taxon>Magnoliopsida</taxon>
        <taxon>Liliopsida</taxon>
        <taxon>Zingiberales</taxon>
        <taxon>Musaceae</taxon>
        <taxon>Musa</taxon>
    </lineage>
</organism>
<name>A0A4S8IZW3_MUSBA</name>
<comment type="caution">
    <text evidence="1">The sequence shown here is derived from an EMBL/GenBank/DDBJ whole genome shotgun (WGS) entry which is preliminary data.</text>
</comment>